<dbReference type="OrthoDB" id="5988158at2759"/>
<dbReference type="CDD" id="cd06366">
    <property type="entry name" value="PBP1_GABAb_receptor"/>
    <property type="match status" value="1"/>
</dbReference>
<evidence type="ECO:0000256" key="10">
    <source>
        <dbReference type="ARBA" id="ARBA00023136"/>
    </source>
</evidence>
<keyword evidence="4 17" id="KW-0812">Transmembrane</keyword>
<comment type="subcellular location">
    <subcellularLocation>
        <location evidence="16">Postsynaptic cell membrane</location>
        <topology evidence="16">Multi-pass membrane protein</topology>
    </subcellularLocation>
</comment>
<evidence type="ECO:0000313" key="22">
    <source>
        <dbReference type="Proteomes" id="UP001163046"/>
    </source>
</evidence>
<feature type="transmembrane region" description="Helical" evidence="17">
    <location>
        <begin position="494"/>
        <end position="511"/>
    </location>
</feature>
<keyword evidence="3" id="KW-0597">Phosphoprotein</keyword>
<evidence type="ECO:0000256" key="3">
    <source>
        <dbReference type="ARBA" id="ARBA00022553"/>
    </source>
</evidence>
<sequence>MPVKIFAVLIPLLCFAHASSSKIPLVIGGVFDIKTRPGQENSASMIPIVRMAIEHVNSCPDILANYELQMEVKDVKCRDSDAIHAFTEFIREKKKKIMLIGPACSKSAEPIAKTAPFYNLVHVSMASANPALSCGKIFPTFIRTIPPEHFQNRGRVAIVKHFKWERVAILREKLDTFEGLSNDLVARLKKAGVTVASYDTFSNDAELQIERLQQKDMRIIFGIFSEQSARKVICTAYNKGFYGPKIVWILMAGGYRNEWWDYKDVNCTKEQICLTLGNYLSTEALMIGKDNEQTIAMKTTQELSDEYRGELAKSPYKEPSRHAAFAYDAVWTIALTLNQSIAALKQQNETRNMSLEDFDYTNIAMRKAFMKIARGISFQGMSGLVQFYKNSDRLSLLNIDQRQDDGMKRIGTYDMKQKILIVEKRQTAKWEEKKVPVCTIREIRIPRYLSKEVVFTMDSLCTLGILFSVGLFLFNFKFRNVRYIRMSSPNLNNIIILGCVLIYVSGILFGIDGEVASGKDHERVCQASAWTASFGFTMAFRRSVF</sequence>
<dbReference type="PANTHER" id="PTHR10519:SF20">
    <property type="entry name" value="G-PROTEIN COUPLED RECEPTOR 156-RELATED"/>
    <property type="match status" value="1"/>
</dbReference>
<dbReference type="AlphaFoldDB" id="A0A9W9Z511"/>
<dbReference type="GO" id="GO:0004965">
    <property type="term" value="F:G protein-coupled GABA receptor activity"/>
    <property type="evidence" value="ECO:0007669"/>
    <property type="project" value="InterPro"/>
</dbReference>
<keyword evidence="8" id="KW-0297">G-protein coupled receptor</keyword>
<feature type="signal peptide" evidence="18">
    <location>
        <begin position="1"/>
        <end position="20"/>
    </location>
</feature>
<dbReference type="GO" id="GO:0038039">
    <property type="term" value="C:G protein-coupled receptor heterodimeric complex"/>
    <property type="evidence" value="ECO:0007669"/>
    <property type="project" value="TreeGrafter"/>
</dbReference>
<evidence type="ECO:0000256" key="6">
    <source>
        <dbReference type="ARBA" id="ARBA00022989"/>
    </source>
</evidence>
<keyword evidence="13" id="KW-0325">Glycoprotein</keyword>
<keyword evidence="22" id="KW-1185">Reference proteome</keyword>
<comment type="caution">
    <text evidence="21">The sequence shown here is derived from an EMBL/GenBank/DDBJ whole genome shotgun (WGS) entry which is preliminary data.</text>
</comment>
<evidence type="ECO:0000313" key="21">
    <source>
        <dbReference type="EMBL" id="KAJ7375257.1"/>
    </source>
</evidence>
<dbReference type="GO" id="GO:0007214">
    <property type="term" value="P:gamma-aminobutyric acid signaling pathway"/>
    <property type="evidence" value="ECO:0007669"/>
    <property type="project" value="TreeGrafter"/>
</dbReference>
<dbReference type="InterPro" id="IPR002455">
    <property type="entry name" value="GPCR3_GABA-B"/>
</dbReference>
<keyword evidence="2" id="KW-1003">Cell membrane</keyword>
<evidence type="ECO:0000256" key="9">
    <source>
        <dbReference type="ARBA" id="ARBA00023054"/>
    </source>
</evidence>
<keyword evidence="5 18" id="KW-0732">Signal</keyword>
<dbReference type="Gene3D" id="3.40.50.2300">
    <property type="match status" value="2"/>
</dbReference>
<keyword evidence="7" id="KW-0770">Synapse</keyword>
<dbReference type="InterPro" id="IPR001828">
    <property type="entry name" value="ANF_lig-bd_rcpt"/>
</dbReference>
<feature type="domain" description="Receptor ligand binding region" evidence="20">
    <location>
        <begin position="49"/>
        <end position="396"/>
    </location>
</feature>
<organism evidence="21 22">
    <name type="scientific">Desmophyllum pertusum</name>
    <dbReference type="NCBI Taxonomy" id="174260"/>
    <lineage>
        <taxon>Eukaryota</taxon>
        <taxon>Metazoa</taxon>
        <taxon>Cnidaria</taxon>
        <taxon>Anthozoa</taxon>
        <taxon>Hexacorallia</taxon>
        <taxon>Scleractinia</taxon>
        <taxon>Caryophylliina</taxon>
        <taxon>Caryophylliidae</taxon>
        <taxon>Desmophyllum</taxon>
    </lineage>
</organism>
<keyword evidence="15" id="KW-0628">Postsynaptic cell membrane</keyword>
<evidence type="ECO:0000259" key="19">
    <source>
        <dbReference type="Pfam" id="PF00003"/>
    </source>
</evidence>
<evidence type="ECO:0000256" key="16">
    <source>
        <dbReference type="ARBA" id="ARBA00034104"/>
    </source>
</evidence>
<evidence type="ECO:0000256" key="2">
    <source>
        <dbReference type="ARBA" id="ARBA00022475"/>
    </source>
</evidence>
<evidence type="ECO:0000256" key="8">
    <source>
        <dbReference type="ARBA" id="ARBA00023040"/>
    </source>
</evidence>
<keyword evidence="10 17" id="KW-0472">Membrane</keyword>
<dbReference type="FunFam" id="3.40.50.2300:FF:000072">
    <property type="entry name" value="Gamma-aminobutyric acid type B receptor subunit 2"/>
    <property type="match status" value="2"/>
</dbReference>
<dbReference type="PRINTS" id="PR01176">
    <property type="entry name" value="GABABRECEPTR"/>
</dbReference>
<evidence type="ECO:0000256" key="4">
    <source>
        <dbReference type="ARBA" id="ARBA00022692"/>
    </source>
</evidence>
<evidence type="ECO:0000256" key="1">
    <source>
        <dbReference type="ARBA" id="ARBA00008991"/>
    </source>
</evidence>
<dbReference type="Pfam" id="PF00003">
    <property type="entry name" value="7tm_3"/>
    <property type="match status" value="1"/>
</dbReference>
<reference evidence="21" key="1">
    <citation type="submission" date="2023-01" db="EMBL/GenBank/DDBJ databases">
        <title>Genome assembly of the deep-sea coral Lophelia pertusa.</title>
        <authorList>
            <person name="Herrera S."/>
            <person name="Cordes E."/>
        </authorList>
    </citation>
    <scope>NUCLEOTIDE SEQUENCE</scope>
    <source>
        <strain evidence="21">USNM1676648</strain>
        <tissue evidence="21">Polyp</tissue>
    </source>
</reference>
<evidence type="ECO:0000256" key="18">
    <source>
        <dbReference type="SAM" id="SignalP"/>
    </source>
</evidence>
<keyword evidence="11" id="KW-1015">Disulfide bond</keyword>
<evidence type="ECO:0000256" key="7">
    <source>
        <dbReference type="ARBA" id="ARBA00023018"/>
    </source>
</evidence>
<evidence type="ECO:0000256" key="17">
    <source>
        <dbReference type="SAM" id="Phobius"/>
    </source>
</evidence>
<dbReference type="PANTHER" id="PTHR10519">
    <property type="entry name" value="GABA-B RECEPTOR"/>
    <property type="match status" value="1"/>
</dbReference>
<dbReference type="Proteomes" id="UP001163046">
    <property type="component" value="Unassembled WGS sequence"/>
</dbReference>
<dbReference type="Pfam" id="PF01094">
    <property type="entry name" value="ANF_receptor"/>
    <property type="match status" value="1"/>
</dbReference>
<evidence type="ECO:0000256" key="11">
    <source>
        <dbReference type="ARBA" id="ARBA00023157"/>
    </source>
</evidence>
<keyword evidence="12" id="KW-0675">Receptor</keyword>
<evidence type="ECO:0000256" key="15">
    <source>
        <dbReference type="ARBA" id="ARBA00023257"/>
    </source>
</evidence>
<feature type="transmembrane region" description="Helical" evidence="17">
    <location>
        <begin position="453"/>
        <end position="474"/>
    </location>
</feature>
<proteinExistence type="inferred from homology"/>
<feature type="domain" description="G-protein coupled receptors family 3 profile" evidence="19">
    <location>
        <begin position="453"/>
        <end position="540"/>
    </location>
</feature>
<protein>
    <submittedName>
        <fullName evidence="21">Uncharacterized protein</fullName>
    </submittedName>
</protein>
<dbReference type="PRINTS" id="PR01177">
    <property type="entry name" value="GABAB1RECPTR"/>
</dbReference>
<keyword evidence="6 17" id="KW-1133">Transmembrane helix</keyword>
<comment type="similarity">
    <text evidence="1">Belongs to the G-protein coupled receptor 3 family. GABA-B receptor subfamily.</text>
</comment>
<evidence type="ECO:0000256" key="12">
    <source>
        <dbReference type="ARBA" id="ARBA00023170"/>
    </source>
</evidence>
<gene>
    <name evidence="21" type="ORF">OS493_002004</name>
</gene>
<keyword evidence="14" id="KW-0807">Transducer</keyword>
<accession>A0A9W9Z511</accession>
<dbReference type="InterPro" id="IPR017978">
    <property type="entry name" value="GPCR_3_C"/>
</dbReference>
<evidence type="ECO:0000256" key="5">
    <source>
        <dbReference type="ARBA" id="ARBA00022729"/>
    </source>
</evidence>
<evidence type="ECO:0000256" key="14">
    <source>
        <dbReference type="ARBA" id="ARBA00023224"/>
    </source>
</evidence>
<keyword evidence="9" id="KW-0175">Coiled coil</keyword>
<name>A0A9W9Z511_9CNID</name>
<dbReference type="SUPFAM" id="SSF53822">
    <property type="entry name" value="Periplasmic binding protein-like I"/>
    <property type="match status" value="1"/>
</dbReference>
<feature type="chain" id="PRO_5040789875" evidence="18">
    <location>
        <begin position="21"/>
        <end position="545"/>
    </location>
</feature>
<dbReference type="InterPro" id="IPR028082">
    <property type="entry name" value="Peripla_BP_I"/>
</dbReference>
<dbReference type="GO" id="GO:0045211">
    <property type="term" value="C:postsynaptic membrane"/>
    <property type="evidence" value="ECO:0007669"/>
    <property type="project" value="UniProtKB-SubCell"/>
</dbReference>
<dbReference type="EMBL" id="MU826826">
    <property type="protein sequence ID" value="KAJ7375257.1"/>
    <property type="molecule type" value="Genomic_DNA"/>
</dbReference>
<evidence type="ECO:0000259" key="20">
    <source>
        <dbReference type="Pfam" id="PF01094"/>
    </source>
</evidence>
<evidence type="ECO:0000256" key="13">
    <source>
        <dbReference type="ARBA" id="ARBA00023180"/>
    </source>
</evidence>